<proteinExistence type="predicted"/>
<dbReference type="Proteomes" id="UP001250698">
    <property type="component" value="Unassembled WGS sequence"/>
</dbReference>
<accession>A0ABU3TJA4</accession>
<comment type="caution">
    <text evidence="1">The sequence shown here is derived from an EMBL/GenBank/DDBJ whole genome shotgun (WGS) entry which is preliminary data.</text>
</comment>
<keyword evidence="2" id="KW-1185">Reference proteome</keyword>
<protein>
    <submittedName>
        <fullName evidence="1">Uncharacterized protein</fullName>
    </submittedName>
</protein>
<organism evidence="1 2">
    <name type="scientific">Hymenobacter endophyticus</name>
    <dbReference type="NCBI Taxonomy" id="3076335"/>
    <lineage>
        <taxon>Bacteria</taxon>
        <taxon>Pseudomonadati</taxon>
        <taxon>Bacteroidota</taxon>
        <taxon>Cytophagia</taxon>
        <taxon>Cytophagales</taxon>
        <taxon>Hymenobacteraceae</taxon>
        <taxon>Hymenobacter</taxon>
    </lineage>
</organism>
<evidence type="ECO:0000313" key="1">
    <source>
        <dbReference type="EMBL" id="MDU0371458.1"/>
    </source>
</evidence>
<name>A0ABU3TJA4_9BACT</name>
<sequence>MAQQVSFSELVGFFEGGPAAAQQVLLPRGWVHIGSDNFQDSVEHCSGKSYLYGLPLTPPDSTGYGQWINVDTEGN</sequence>
<dbReference type="RefSeq" id="WP_315998920.1">
    <property type="nucleotide sequence ID" value="NZ_JAWDJT010000009.1"/>
</dbReference>
<evidence type="ECO:0000313" key="2">
    <source>
        <dbReference type="Proteomes" id="UP001250698"/>
    </source>
</evidence>
<dbReference type="EMBL" id="JAWDJT010000009">
    <property type="protein sequence ID" value="MDU0371458.1"/>
    <property type="molecule type" value="Genomic_DNA"/>
</dbReference>
<reference evidence="1 2" key="1">
    <citation type="submission" date="2023-10" db="EMBL/GenBank/DDBJ databases">
        <title>Hymenobacter endophyticus sp. nov., an isolate from the leaf tissues of wheat.</title>
        <authorList>
            <person name="Dai Y."/>
        </authorList>
    </citation>
    <scope>NUCLEOTIDE SEQUENCE [LARGE SCALE GENOMIC DNA]</scope>
    <source>
        <strain evidence="1 2">ZK17L-C2</strain>
    </source>
</reference>
<gene>
    <name evidence="1" type="ORF">ROI90_13705</name>
</gene>